<name>A0A9N7UV02_PLEPL</name>
<dbReference type="EMBL" id="CADEAL010002046">
    <property type="protein sequence ID" value="CAB1437613.1"/>
    <property type="molecule type" value="Genomic_DNA"/>
</dbReference>
<sequence length="124" mass="13429">MSEWKLPSAAGLLIFLKDGPQVNQQPPPSSSTRAFHRVVFSAHCCSLLTNNEDTVDKGKMRTQKLSLSTKESTVDRGTMEDNGGVDICPHKVMRSQCQHHQGPLLVTIPSPHAGESSASLATSF</sequence>
<organism evidence="2 3">
    <name type="scientific">Pleuronectes platessa</name>
    <name type="common">European plaice</name>
    <dbReference type="NCBI Taxonomy" id="8262"/>
    <lineage>
        <taxon>Eukaryota</taxon>
        <taxon>Metazoa</taxon>
        <taxon>Chordata</taxon>
        <taxon>Craniata</taxon>
        <taxon>Vertebrata</taxon>
        <taxon>Euteleostomi</taxon>
        <taxon>Actinopterygii</taxon>
        <taxon>Neopterygii</taxon>
        <taxon>Teleostei</taxon>
        <taxon>Neoteleostei</taxon>
        <taxon>Acanthomorphata</taxon>
        <taxon>Carangaria</taxon>
        <taxon>Pleuronectiformes</taxon>
        <taxon>Pleuronectoidei</taxon>
        <taxon>Pleuronectidae</taxon>
        <taxon>Pleuronectes</taxon>
    </lineage>
</organism>
<accession>A0A9N7UV02</accession>
<reference evidence="2" key="1">
    <citation type="submission" date="2020-03" db="EMBL/GenBank/DDBJ databases">
        <authorList>
            <person name="Weist P."/>
        </authorList>
    </citation>
    <scope>NUCLEOTIDE SEQUENCE</scope>
</reference>
<gene>
    <name evidence="2" type="ORF">PLEPLA_LOCUS25650</name>
</gene>
<dbReference type="Proteomes" id="UP001153269">
    <property type="component" value="Unassembled WGS sequence"/>
</dbReference>
<evidence type="ECO:0000256" key="1">
    <source>
        <dbReference type="SAM" id="MobiDB-lite"/>
    </source>
</evidence>
<evidence type="ECO:0000313" key="3">
    <source>
        <dbReference type="Proteomes" id="UP001153269"/>
    </source>
</evidence>
<proteinExistence type="predicted"/>
<keyword evidence="3" id="KW-1185">Reference proteome</keyword>
<dbReference type="AlphaFoldDB" id="A0A9N7UV02"/>
<evidence type="ECO:0000313" key="2">
    <source>
        <dbReference type="EMBL" id="CAB1437613.1"/>
    </source>
</evidence>
<comment type="caution">
    <text evidence="2">The sequence shown here is derived from an EMBL/GenBank/DDBJ whole genome shotgun (WGS) entry which is preliminary data.</text>
</comment>
<feature type="region of interest" description="Disordered" evidence="1">
    <location>
        <begin position="59"/>
        <end position="82"/>
    </location>
</feature>
<protein>
    <submittedName>
        <fullName evidence="2">Uncharacterized protein</fullName>
    </submittedName>
</protein>